<keyword evidence="3" id="KW-0600">Photoreceptor protein</keyword>
<dbReference type="GO" id="GO:0009881">
    <property type="term" value="F:photoreceptor activity"/>
    <property type="evidence" value="ECO:0007669"/>
    <property type="project" value="UniProtKB-KW"/>
</dbReference>
<dbReference type="InterPro" id="IPR001425">
    <property type="entry name" value="Arc/bac/fun_rhodopsins"/>
</dbReference>
<feature type="transmembrane region" description="Helical" evidence="10">
    <location>
        <begin position="185"/>
        <end position="204"/>
    </location>
</feature>
<evidence type="ECO:0000256" key="6">
    <source>
        <dbReference type="ARBA" id="ARBA00022925"/>
    </source>
</evidence>
<feature type="transmembrane region" description="Helical" evidence="10">
    <location>
        <begin position="24"/>
        <end position="44"/>
    </location>
</feature>
<keyword evidence="8" id="KW-0157">Chromophore</keyword>
<sequence>MADPSIFHHPDATRVNTSVTGSDWYWVITIIMTLFTYIVLILASRVTRGNRIFHHMTVGITLVPSITYFMMASNLGWADVHVEFIRSKDLAVGIYRQVFYVRHLDGFVTTPLILLNLLLTARLPLETIFHTLLWAEIMVATTLAGSLVASSYKWSFFAIAVFARSLIAWTIAWDGIRNSLVTNKAATKTFIICGSLTLLVWFTYPIAWALGEGSNVISPDAEAIFYGLLDIISKPVFGGLLLWGHRDIDPASLGLSVHNYEGSIYSDKSDMAPRGSTGAIQTNANESAV</sequence>
<dbReference type="SMART" id="SM01021">
    <property type="entry name" value="Bac_rhodopsin"/>
    <property type="match status" value="1"/>
</dbReference>
<evidence type="ECO:0000256" key="2">
    <source>
        <dbReference type="ARBA" id="ARBA00008130"/>
    </source>
</evidence>
<dbReference type="PRINTS" id="PR00251">
    <property type="entry name" value="BACTRLOPSIN"/>
</dbReference>
<dbReference type="OrthoDB" id="536545at2759"/>
<dbReference type="GO" id="GO:0005783">
    <property type="term" value="C:endoplasmic reticulum"/>
    <property type="evidence" value="ECO:0007669"/>
    <property type="project" value="TreeGrafter"/>
</dbReference>
<feature type="transmembrane region" description="Helical" evidence="10">
    <location>
        <begin position="224"/>
        <end position="243"/>
    </location>
</feature>
<comment type="similarity">
    <text evidence="2">Belongs to the archaeal/bacterial/fungal opsin family.</text>
</comment>
<comment type="subcellular location">
    <subcellularLocation>
        <location evidence="1">Membrane</location>
        <topology evidence="1">Multi-pass membrane protein</topology>
    </subcellularLocation>
</comment>
<evidence type="ECO:0008006" key="13">
    <source>
        <dbReference type="Google" id="ProtNLM"/>
    </source>
</evidence>
<feature type="transmembrane region" description="Helical" evidence="10">
    <location>
        <begin position="131"/>
        <end position="148"/>
    </location>
</feature>
<dbReference type="SUPFAM" id="SSF81321">
    <property type="entry name" value="Family A G protein-coupled receptor-like"/>
    <property type="match status" value="1"/>
</dbReference>
<evidence type="ECO:0000256" key="5">
    <source>
        <dbReference type="ARBA" id="ARBA00022692"/>
    </source>
</evidence>
<dbReference type="GO" id="GO:0005886">
    <property type="term" value="C:plasma membrane"/>
    <property type="evidence" value="ECO:0007669"/>
    <property type="project" value="TreeGrafter"/>
</dbReference>
<protein>
    <recommendedName>
        <fullName evidence="13">Family A G protein-coupled receptor-like protein</fullName>
    </recommendedName>
</protein>
<dbReference type="InterPro" id="IPR043476">
    <property type="entry name" value="Yro2-like_7TM"/>
</dbReference>
<dbReference type="FunFam" id="1.20.1070.10:FF:000160">
    <property type="entry name" value="Related to Opsin-1"/>
    <property type="match status" value="1"/>
</dbReference>
<evidence type="ECO:0000256" key="10">
    <source>
        <dbReference type="SAM" id="Phobius"/>
    </source>
</evidence>
<evidence type="ECO:0000256" key="3">
    <source>
        <dbReference type="ARBA" id="ARBA00022543"/>
    </source>
</evidence>
<evidence type="ECO:0000256" key="8">
    <source>
        <dbReference type="ARBA" id="ARBA00022991"/>
    </source>
</evidence>
<feature type="transmembrane region" description="Helical" evidence="10">
    <location>
        <begin position="98"/>
        <end position="119"/>
    </location>
</feature>
<evidence type="ECO:0000313" key="11">
    <source>
        <dbReference type="EMBL" id="PSS12379.1"/>
    </source>
</evidence>
<evidence type="ECO:0000313" key="12">
    <source>
        <dbReference type="Proteomes" id="UP000241818"/>
    </source>
</evidence>
<evidence type="ECO:0000256" key="4">
    <source>
        <dbReference type="ARBA" id="ARBA00022606"/>
    </source>
</evidence>
<gene>
    <name evidence="11" type="ORF">M430DRAFT_52685</name>
</gene>
<dbReference type="Pfam" id="PF01036">
    <property type="entry name" value="Bac_rhodopsin"/>
    <property type="match status" value="1"/>
</dbReference>
<evidence type="ECO:0000256" key="1">
    <source>
        <dbReference type="ARBA" id="ARBA00004141"/>
    </source>
</evidence>
<keyword evidence="4" id="KW-0716">Sensory transduction</keyword>
<dbReference type="GO" id="GO:0007602">
    <property type="term" value="P:phototransduction"/>
    <property type="evidence" value="ECO:0007669"/>
    <property type="project" value="UniProtKB-KW"/>
</dbReference>
<keyword evidence="3" id="KW-0675">Receptor</keyword>
<keyword evidence="6" id="KW-0681">Retinal protein</keyword>
<evidence type="ECO:0000256" key="9">
    <source>
        <dbReference type="ARBA" id="ARBA00023136"/>
    </source>
</evidence>
<dbReference type="PANTHER" id="PTHR28286">
    <property type="match status" value="1"/>
</dbReference>
<organism evidence="11 12">
    <name type="scientific">Amorphotheca resinae ATCC 22711</name>
    <dbReference type="NCBI Taxonomy" id="857342"/>
    <lineage>
        <taxon>Eukaryota</taxon>
        <taxon>Fungi</taxon>
        <taxon>Dikarya</taxon>
        <taxon>Ascomycota</taxon>
        <taxon>Pezizomycotina</taxon>
        <taxon>Leotiomycetes</taxon>
        <taxon>Helotiales</taxon>
        <taxon>Amorphothecaceae</taxon>
        <taxon>Amorphotheca</taxon>
    </lineage>
</organism>
<keyword evidence="5 10" id="KW-0812">Transmembrane</keyword>
<dbReference type="Proteomes" id="UP000241818">
    <property type="component" value="Unassembled WGS sequence"/>
</dbReference>
<proteinExistence type="inferred from homology"/>
<dbReference type="PANTHER" id="PTHR28286:SF1">
    <property type="entry name" value="30 KDA HEAT SHOCK PROTEIN-RELATED"/>
    <property type="match status" value="1"/>
</dbReference>
<feature type="transmembrane region" description="Helical" evidence="10">
    <location>
        <begin position="56"/>
        <end position="78"/>
    </location>
</feature>
<dbReference type="InParanoid" id="A0A2T3AUM2"/>
<dbReference type="EMBL" id="KZ679015">
    <property type="protein sequence ID" value="PSS12379.1"/>
    <property type="molecule type" value="Genomic_DNA"/>
</dbReference>
<reference evidence="11 12" key="1">
    <citation type="journal article" date="2018" name="New Phytol.">
        <title>Comparative genomics and transcriptomics depict ericoid mycorrhizal fungi as versatile saprotrophs and plant mutualists.</title>
        <authorList>
            <person name="Martino E."/>
            <person name="Morin E."/>
            <person name="Grelet G.A."/>
            <person name="Kuo A."/>
            <person name="Kohler A."/>
            <person name="Daghino S."/>
            <person name="Barry K.W."/>
            <person name="Cichocki N."/>
            <person name="Clum A."/>
            <person name="Dockter R.B."/>
            <person name="Hainaut M."/>
            <person name="Kuo R.C."/>
            <person name="LaButti K."/>
            <person name="Lindahl B.D."/>
            <person name="Lindquist E.A."/>
            <person name="Lipzen A."/>
            <person name="Khouja H.R."/>
            <person name="Magnuson J."/>
            <person name="Murat C."/>
            <person name="Ohm R.A."/>
            <person name="Singer S.W."/>
            <person name="Spatafora J.W."/>
            <person name="Wang M."/>
            <person name="Veneault-Fourrey C."/>
            <person name="Henrissat B."/>
            <person name="Grigoriev I.V."/>
            <person name="Martin F.M."/>
            <person name="Perotto S."/>
        </authorList>
    </citation>
    <scope>NUCLEOTIDE SEQUENCE [LARGE SCALE GENOMIC DNA]</scope>
    <source>
        <strain evidence="11 12">ATCC 22711</strain>
    </source>
</reference>
<feature type="transmembrane region" description="Helical" evidence="10">
    <location>
        <begin position="154"/>
        <end position="173"/>
    </location>
</feature>
<dbReference type="AlphaFoldDB" id="A0A2T3AUM2"/>
<dbReference type="RefSeq" id="XP_024718377.1">
    <property type="nucleotide sequence ID" value="XM_024868317.1"/>
</dbReference>
<keyword evidence="9 10" id="KW-0472">Membrane</keyword>
<keyword evidence="12" id="KW-1185">Reference proteome</keyword>
<name>A0A2T3AUM2_AMORE</name>
<dbReference type="CDD" id="cd15239">
    <property type="entry name" value="7tm_YRO2_fungal-like"/>
    <property type="match status" value="1"/>
</dbReference>
<keyword evidence="7 10" id="KW-1133">Transmembrane helix</keyword>
<accession>A0A2T3AUM2</accession>
<evidence type="ECO:0000256" key="7">
    <source>
        <dbReference type="ARBA" id="ARBA00022989"/>
    </source>
</evidence>
<dbReference type="GeneID" id="36576398"/>
<dbReference type="Gene3D" id="1.20.1070.10">
    <property type="entry name" value="Rhodopsin 7-helix transmembrane proteins"/>
    <property type="match status" value="1"/>
</dbReference>